<dbReference type="SUPFAM" id="SSF52172">
    <property type="entry name" value="CheY-like"/>
    <property type="match status" value="1"/>
</dbReference>
<dbReference type="PANTHER" id="PTHR48111">
    <property type="entry name" value="REGULATOR OF RPOS"/>
    <property type="match status" value="1"/>
</dbReference>
<reference evidence="5 6" key="1">
    <citation type="submission" date="2016-05" db="EMBL/GenBank/DDBJ databases">
        <authorList>
            <person name="Lavstsen T."/>
            <person name="Jespersen J.S."/>
        </authorList>
    </citation>
    <scope>NUCLEOTIDE SEQUENCE [LARGE SCALE GENOMIC DNA]</scope>
    <source>
        <strain evidence="5 6">B7-9</strain>
    </source>
</reference>
<evidence type="ECO:0000256" key="2">
    <source>
        <dbReference type="PROSITE-ProRule" id="PRU00169"/>
    </source>
</evidence>
<dbReference type="InterPro" id="IPR001789">
    <property type="entry name" value="Sig_transdc_resp-reg_receiver"/>
</dbReference>
<dbReference type="Proteomes" id="UP000220922">
    <property type="component" value="Unassembled WGS sequence"/>
</dbReference>
<evidence type="ECO:0000313" key="6">
    <source>
        <dbReference type="Proteomes" id="UP000220922"/>
    </source>
</evidence>
<name>A0A2H3KL77_9CHLR</name>
<dbReference type="InterPro" id="IPR005561">
    <property type="entry name" value="ANTAR"/>
</dbReference>
<dbReference type="PROSITE" id="PS50110">
    <property type="entry name" value="RESPONSE_REGULATORY"/>
    <property type="match status" value="1"/>
</dbReference>
<accession>A0A2H3KL77</accession>
<dbReference type="GO" id="GO:0000976">
    <property type="term" value="F:transcription cis-regulatory region binding"/>
    <property type="evidence" value="ECO:0007669"/>
    <property type="project" value="TreeGrafter"/>
</dbReference>
<keyword evidence="1" id="KW-0238">DNA-binding</keyword>
<dbReference type="SMART" id="SM01012">
    <property type="entry name" value="ANTAR"/>
    <property type="match status" value="1"/>
</dbReference>
<dbReference type="EMBL" id="LYXE01000090">
    <property type="protein sequence ID" value="PDV98801.1"/>
    <property type="molecule type" value="Genomic_DNA"/>
</dbReference>
<dbReference type="GO" id="GO:0032993">
    <property type="term" value="C:protein-DNA complex"/>
    <property type="evidence" value="ECO:0007669"/>
    <property type="project" value="TreeGrafter"/>
</dbReference>
<dbReference type="PANTHER" id="PTHR48111:SF69">
    <property type="entry name" value="RESPONSE REGULATOR RECEIVER"/>
    <property type="match status" value="1"/>
</dbReference>
<dbReference type="Pfam" id="PF03861">
    <property type="entry name" value="ANTAR"/>
    <property type="match status" value="1"/>
</dbReference>
<dbReference type="GO" id="GO:0006355">
    <property type="term" value="P:regulation of DNA-templated transcription"/>
    <property type="evidence" value="ECO:0007669"/>
    <property type="project" value="TreeGrafter"/>
</dbReference>
<dbReference type="Pfam" id="PF00072">
    <property type="entry name" value="Response_reg"/>
    <property type="match status" value="1"/>
</dbReference>
<proteinExistence type="predicted"/>
<dbReference type="RefSeq" id="WP_097653252.1">
    <property type="nucleotide sequence ID" value="NZ_LYXE01000090.1"/>
</dbReference>
<dbReference type="Gene3D" id="3.40.50.2300">
    <property type="match status" value="1"/>
</dbReference>
<keyword evidence="6" id="KW-1185">Reference proteome</keyword>
<dbReference type="InterPro" id="IPR008327">
    <property type="entry name" value="Sig_transdc_resp-reg_antiterm"/>
</dbReference>
<dbReference type="GO" id="GO:0003723">
    <property type="term" value="F:RNA binding"/>
    <property type="evidence" value="ECO:0007669"/>
    <property type="project" value="InterPro"/>
</dbReference>
<comment type="caution">
    <text evidence="5">The sequence shown here is derived from an EMBL/GenBank/DDBJ whole genome shotgun (WGS) entry which is preliminary data.</text>
</comment>
<dbReference type="PROSITE" id="PS50921">
    <property type="entry name" value="ANTAR"/>
    <property type="match status" value="1"/>
</dbReference>
<dbReference type="GO" id="GO:0000156">
    <property type="term" value="F:phosphorelay response regulator activity"/>
    <property type="evidence" value="ECO:0007669"/>
    <property type="project" value="TreeGrafter"/>
</dbReference>
<dbReference type="InterPro" id="IPR036388">
    <property type="entry name" value="WH-like_DNA-bd_sf"/>
</dbReference>
<feature type="domain" description="Response regulatory" evidence="3">
    <location>
        <begin position="4"/>
        <end position="118"/>
    </location>
</feature>
<sequence>MTTRILIADDEPLIRMNLREILQEQGYLVVGDVSDGQSAFNLTRQLRPDLVILDVKMPVVDGLTAARMIHDERLAPVLLLTAYSSRELVMQAREAGVLGYLTKPVRETDLMPLIEVTTARWKEQMNRYRELHQLRDRIETRKLIERAKGYLMDRQGLSEGEAFRKIQQLAMNSRKTMREVAQAILLTQQLTA</sequence>
<evidence type="ECO:0000259" key="3">
    <source>
        <dbReference type="PROSITE" id="PS50110"/>
    </source>
</evidence>
<dbReference type="GO" id="GO:0005829">
    <property type="term" value="C:cytosol"/>
    <property type="evidence" value="ECO:0007669"/>
    <property type="project" value="TreeGrafter"/>
</dbReference>
<organism evidence="5 6">
    <name type="scientific">Candidatus Chloroploca asiatica</name>
    <dbReference type="NCBI Taxonomy" id="1506545"/>
    <lineage>
        <taxon>Bacteria</taxon>
        <taxon>Bacillati</taxon>
        <taxon>Chloroflexota</taxon>
        <taxon>Chloroflexia</taxon>
        <taxon>Chloroflexales</taxon>
        <taxon>Chloroflexineae</taxon>
        <taxon>Oscillochloridaceae</taxon>
        <taxon>Candidatus Chloroploca</taxon>
    </lineage>
</organism>
<dbReference type="SMART" id="SM00448">
    <property type="entry name" value="REC"/>
    <property type="match status" value="1"/>
</dbReference>
<dbReference type="PIRSF" id="PIRSF036382">
    <property type="entry name" value="RR_antiterm"/>
    <property type="match status" value="1"/>
</dbReference>
<gene>
    <name evidence="5" type="ORF">A9Q02_02380</name>
</gene>
<evidence type="ECO:0000259" key="4">
    <source>
        <dbReference type="PROSITE" id="PS50921"/>
    </source>
</evidence>
<dbReference type="InterPro" id="IPR011006">
    <property type="entry name" value="CheY-like_superfamily"/>
</dbReference>
<dbReference type="Gene3D" id="1.10.10.10">
    <property type="entry name" value="Winged helix-like DNA-binding domain superfamily/Winged helix DNA-binding domain"/>
    <property type="match status" value="1"/>
</dbReference>
<protein>
    <submittedName>
        <fullName evidence="5">Fis family transcriptional regulator</fullName>
    </submittedName>
</protein>
<dbReference type="AlphaFoldDB" id="A0A2H3KL77"/>
<keyword evidence="2" id="KW-0597">Phosphoprotein</keyword>
<evidence type="ECO:0000256" key="1">
    <source>
        <dbReference type="ARBA" id="ARBA00023125"/>
    </source>
</evidence>
<feature type="domain" description="ANTAR" evidence="4">
    <location>
        <begin position="124"/>
        <end position="185"/>
    </location>
</feature>
<feature type="modified residue" description="4-aspartylphosphate" evidence="2">
    <location>
        <position position="54"/>
    </location>
</feature>
<evidence type="ECO:0000313" key="5">
    <source>
        <dbReference type="EMBL" id="PDV98801.1"/>
    </source>
</evidence>
<dbReference type="InterPro" id="IPR039420">
    <property type="entry name" value="WalR-like"/>
</dbReference>
<dbReference type="OrthoDB" id="9808843at2"/>